<organism evidence="1 2">
    <name type="scientific">Tamilnaduibacter salinus</name>
    <dbReference type="NCBI Taxonomy" id="1484056"/>
    <lineage>
        <taxon>Bacteria</taxon>
        <taxon>Pseudomonadati</taxon>
        <taxon>Pseudomonadota</taxon>
        <taxon>Gammaproteobacteria</taxon>
        <taxon>Pseudomonadales</taxon>
        <taxon>Marinobacteraceae</taxon>
        <taxon>Tamilnaduibacter</taxon>
    </lineage>
</organism>
<dbReference type="AlphaFoldDB" id="A0A2A2I8E7"/>
<name>A0A2A2I8E7_9GAMM</name>
<dbReference type="Pfam" id="PF09837">
    <property type="entry name" value="DUF2064"/>
    <property type="match status" value="1"/>
</dbReference>
<comment type="caution">
    <text evidence="1">The sequence shown here is derived from an EMBL/GenBank/DDBJ whole genome shotgun (WGS) entry which is preliminary data.</text>
</comment>
<proteinExistence type="predicted"/>
<dbReference type="SUPFAM" id="SSF53448">
    <property type="entry name" value="Nucleotide-diphospho-sugar transferases"/>
    <property type="match status" value="1"/>
</dbReference>
<evidence type="ECO:0000313" key="2">
    <source>
        <dbReference type="Proteomes" id="UP000218332"/>
    </source>
</evidence>
<gene>
    <name evidence="1" type="ORF">CF392_00875</name>
</gene>
<dbReference type="Proteomes" id="UP000218332">
    <property type="component" value="Unassembled WGS sequence"/>
</dbReference>
<dbReference type="PANTHER" id="PTHR36529">
    <property type="entry name" value="SLL1095 PROTEIN"/>
    <property type="match status" value="1"/>
</dbReference>
<accession>A0A2A2I8E7</accession>
<dbReference type="Gene3D" id="3.90.550.10">
    <property type="entry name" value="Spore Coat Polysaccharide Biosynthesis Protein SpsA, Chain A"/>
    <property type="match status" value="1"/>
</dbReference>
<dbReference type="InterPro" id="IPR018641">
    <property type="entry name" value="Trfase_1_rSAM/seldom-assoc"/>
</dbReference>
<dbReference type="InterPro" id="IPR029044">
    <property type="entry name" value="Nucleotide-diphossugar_trans"/>
</dbReference>
<evidence type="ECO:0000313" key="1">
    <source>
        <dbReference type="EMBL" id="PAV27400.1"/>
    </source>
</evidence>
<dbReference type="NCBIfam" id="TIGR04282">
    <property type="entry name" value="glyco_like_cofC"/>
    <property type="match status" value="1"/>
</dbReference>
<dbReference type="EMBL" id="NMPM01000005">
    <property type="protein sequence ID" value="PAV27400.1"/>
    <property type="molecule type" value="Genomic_DNA"/>
</dbReference>
<protein>
    <recommendedName>
        <fullName evidence="3">Glycosyltransferase</fullName>
    </recommendedName>
</protein>
<keyword evidence="2" id="KW-1185">Reference proteome</keyword>
<reference evidence="1 2" key="1">
    <citation type="submission" date="2017-07" db="EMBL/GenBank/DDBJ databases">
        <title>Tamlnaduibacter salinus (Mi-7) genome sequencing.</title>
        <authorList>
            <person name="Verma A."/>
            <person name="Krishnamurthi S."/>
        </authorList>
    </citation>
    <scope>NUCLEOTIDE SEQUENCE [LARGE SCALE GENOMIC DNA]</scope>
    <source>
        <strain evidence="1 2">Mi-7</strain>
    </source>
</reference>
<dbReference type="PANTHER" id="PTHR36529:SF1">
    <property type="entry name" value="GLYCOSYLTRANSFERASE"/>
    <property type="match status" value="1"/>
</dbReference>
<evidence type="ECO:0008006" key="3">
    <source>
        <dbReference type="Google" id="ProtNLM"/>
    </source>
</evidence>
<sequence length="213" mass="23070">MPISDPANLLLVQFAKWPEKGRVKTRLAAQLGEKGALNAHIQLTMAVLRELVRSGCPVRFLWDRPLTTPPASAAPIEVAIARESVQQGIQQGRDLGARMANALRDGLAEGYGKAIIVGSDCPSVDASYLAQAESALTQSDVVLGPSDDGGFVLIGATRTATGMLDGIEWGTERALAQTIEQLKIVGLSVVTLEPRWDVDELADWERFRRERKL</sequence>